<protein>
    <submittedName>
        <fullName evidence="10">Aromatic ring-hydroxylating dioxygenase subunit alpha</fullName>
    </submittedName>
</protein>
<comment type="similarity">
    <text evidence="1">Belongs to the bacterial ring-hydroxylating dioxygenase alpha subunit family.</text>
</comment>
<accession>A0A552LDZ7</accession>
<dbReference type="GO" id="GO:0004497">
    <property type="term" value="F:monooxygenase activity"/>
    <property type="evidence" value="ECO:0007669"/>
    <property type="project" value="UniProtKB-ARBA"/>
</dbReference>
<dbReference type="CDD" id="cd08879">
    <property type="entry name" value="RHO_alpha_C_AntDO-like"/>
    <property type="match status" value="1"/>
</dbReference>
<dbReference type="PANTHER" id="PTHR43756:SF1">
    <property type="entry name" value="3-PHENYLPROPIONATE_CINNAMIC ACID DIOXYGENASE SUBUNIT ALPHA"/>
    <property type="match status" value="1"/>
</dbReference>
<keyword evidence="6" id="KW-0408">Iron</keyword>
<keyword evidence="4 10" id="KW-0223">Dioxygenase</keyword>
<dbReference type="InterPro" id="IPR015881">
    <property type="entry name" value="ARHD_Rieske_2Fe_2S"/>
</dbReference>
<dbReference type="Pfam" id="PF00355">
    <property type="entry name" value="Rieske"/>
    <property type="match status" value="1"/>
</dbReference>
<evidence type="ECO:0000256" key="6">
    <source>
        <dbReference type="ARBA" id="ARBA00023004"/>
    </source>
</evidence>
<keyword evidence="7" id="KW-0411">Iron-sulfur</keyword>
<dbReference type="Proteomes" id="UP000318616">
    <property type="component" value="Unassembled WGS sequence"/>
</dbReference>
<dbReference type="InterPro" id="IPR036922">
    <property type="entry name" value="Rieske_2Fe-2S_sf"/>
</dbReference>
<dbReference type="SUPFAM" id="SSF50022">
    <property type="entry name" value="ISP domain"/>
    <property type="match status" value="1"/>
</dbReference>
<proteinExistence type="inferred from homology"/>
<keyword evidence="3" id="KW-0479">Metal-binding</keyword>
<evidence type="ECO:0000256" key="1">
    <source>
        <dbReference type="ARBA" id="ARBA00008751"/>
    </source>
</evidence>
<organism evidence="10 11">
    <name type="scientific">Microcystis wesenbergii Mw_MB_S_20031200_S109D</name>
    <dbReference type="NCBI Taxonomy" id="2486241"/>
    <lineage>
        <taxon>Bacteria</taxon>
        <taxon>Bacillati</taxon>
        <taxon>Cyanobacteriota</taxon>
        <taxon>Cyanophyceae</taxon>
        <taxon>Oscillatoriophycideae</taxon>
        <taxon>Chroococcales</taxon>
        <taxon>Microcystaceae</taxon>
        <taxon>Microcystis</taxon>
    </lineage>
</organism>
<evidence type="ECO:0000256" key="4">
    <source>
        <dbReference type="ARBA" id="ARBA00022964"/>
    </source>
</evidence>
<dbReference type="PRINTS" id="PR00090">
    <property type="entry name" value="RNGDIOXGNASE"/>
</dbReference>
<dbReference type="InterPro" id="IPR001663">
    <property type="entry name" value="Rng_hydr_dOase-A"/>
</dbReference>
<dbReference type="InterPro" id="IPR017941">
    <property type="entry name" value="Rieske_2Fe-2S"/>
</dbReference>
<evidence type="ECO:0000313" key="11">
    <source>
        <dbReference type="Proteomes" id="UP000318616"/>
    </source>
</evidence>
<dbReference type="SUPFAM" id="SSF55961">
    <property type="entry name" value="Bet v1-like"/>
    <property type="match status" value="1"/>
</dbReference>
<keyword evidence="2" id="KW-0001">2Fe-2S</keyword>
<dbReference type="GO" id="GO:0051537">
    <property type="term" value="F:2 iron, 2 sulfur cluster binding"/>
    <property type="evidence" value="ECO:0007669"/>
    <property type="project" value="UniProtKB-KW"/>
</dbReference>
<dbReference type="PANTHER" id="PTHR43756">
    <property type="entry name" value="CHOLINE MONOOXYGENASE, CHLOROPLASTIC"/>
    <property type="match status" value="1"/>
</dbReference>
<dbReference type="GO" id="GO:0051213">
    <property type="term" value="F:dioxygenase activity"/>
    <property type="evidence" value="ECO:0007669"/>
    <property type="project" value="UniProtKB-KW"/>
</dbReference>
<evidence type="ECO:0000256" key="2">
    <source>
        <dbReference type="ARBA" id="ARBA00022714"/>
    </source>
</evidence>
<keyword evidence="8" id="KW-0520">NAD</keyword>
<name>A0A552LDZ7_9CHRO</name>
<evidence type="ECO:0000259" key="9">
    <source>
        <dbReference type="PROSITE" id="PS51296"/>
    </source>
</evidence>
<dbReference type="InterPro" id="IPR015879">
    <property type="entry name" value="Ring_hydroxy_dOase_asu_C_dom"/>
</dbReference>
<dbReference type="EMBL" id="SFAP01000260">
    <property type="protein sequence ID" value="TRV18438.1"/>
    <property type="molecule type" value="Genomic_DNA"/>
</dbReference>
<dbReference type="GO" id="GO:0005506">
    <property type="term" value="F:iron ion binding"/>
    <property type="evidence" value="ECO:0007669"/>
    <property type="project" value="InterPro"/>
</dbReference>
<gene>
    <name evidence="10" type="ORF">EWV88_20780</name>
</gene>
<evidence type="ECO:0000256" key="5">
    <source>
        <dbReference type="ARBA" id="ARBA00023002"/>
    </source>
</evidence>
<dbReference type="Gene3D" id="3.90.380.10">
    <property type="entry name" value="Naphthalene 1,2-dioxygenase Alpha Subunit, Chain A, domain 1"/>
    <property type="match status" value="1"/>
</dbReference>
<keyword evidence="5" id="KW-0560">Oxidoreductase</keyword>
<sequence>MNNVINIKSIDTDWDWLVQDYRVHSSIYTSDSIFTHEMSHVFAATWVYLLHESEIPNVGDFRQVWMGTREFIATRDDSGKVNVFANRCSHRGATVCREHRGNGSGFTCPYHGWKYDNQGQLFGIPGKTAYGPEFKKRPLNLARPAQVASYKGFVFATLNPDVPALEDHLGGARRYLDEWIAHQGGADNIVVSGAQRFHLECNWKMVYDNAGDGYHVPFSHQSLLVMTNERYGGGDMSYFADADRSNMHLYSLGNGHTVIDQRPDMFLNNAWEQQRPQPGRENFEKHVQGSVEPDKVKATLESAVGAGMNLNIFPNLLLIGNQIQVIQPLRAAATAMHWYATRRKDADAELNTMRMRTQEDFPVMGEMDDATNFEECHRGIAISPEDEWIDISRHVETGKDVLNEDGLMVGPVTSELHMRAYYAQWKQLMKANPTLSVNKSKVEA</sequence>
<reference evidence="10 11" key="1">
    <citation type="submission" date="2019-01" db="EMBL/GenBank/DDBJ databases">
        <title>Coherence of Microcystis species and biogeography revealed through population genomics.</title>
        <authorList>
            <person name="Perez-Carrascal O.M."/>
            <person name="Terrat Y."/>
            <person name="Giani A."/>
            <person name="Fortin N."/>
            <person name="Tromas N."/>
            <person name="Shapiro B.J."/>
        </authorList>
    </citation>
    <scope>NUCLEOTIDE SEQUENCE [LARGE SCALE GENOMIC DNA]</scope>
    <source>
        <strain evidence="10">Mw_MB_S_20031200_S109D</strain>
    </source>
</reference>
<comment type="caution">
    <text evidence="10">The sequence shown here is derived from an EMBL/GenBank/DDBJ whole genome shotgun (WGS) entry which is preliminary data.</text>
</comment>
<dbReference type="PROSITE" id="PS51296">
    <property type="entry name" value="RIESKE"/>
    <property type="match status" value="1"/>
</dbReference>
<feature type="domain" description="Rieske" evidence="9">
    <location>
        <begin position="47"/>
        <end position="126"/>
    </location>
</feature>
<evidence type="ECO:0000256" key="7">
    <source>
        <dbReference type="ARBA" id="ARBA00023014"/>
    </source>
</evidence>
<evidence type="ECO:0000256" key="8">
    <source>
        <dbReference type="ARBA" id="ARBA00023027"/>
    </source>
</evidence>
<dbReference type="PROSITE" id="PS00570">
    <property type="entry name" value="RING_HYDROXYL_ALPHA"/>
    <property type="match status" value="1"/>
</dbReference>
<dbReference type="CDD" id="cd03469">
    <property type="entry name" value="Rieske_RO_Alpha_N"/>
    <property type="match status" value="1"/>
</dbReference>
<evidence type="ECO:0000256" key="3">
    <source>
        <dbReference type="ARBA" id="ARBA00022723"/>
    </source>
</evidence>
<dbReference type="Gene3D" id="2.102.10.10">
    <property type="entry name" value="Rieske [2Fe-2S] iron-sulphur domain"/>
    <property type="match status" value="1"/>
</dbReference>
<dbReference type="Pfam" id="PF00848">
    <property type="entry name" value="Ring_hydroxyl_A"/>
    <property type="match status" value="1"/>
</dbReference>
<evidence type="ECO:0000313" key="10">
    <source>
        <dbReference type="EMBL" id="TRV18438.1"/>
    </source>
</evidence>
<dbReference type="GO" id="GO:0016705">
    <property type="term" value="F:oxidoreductase activity, acting on paired donors, with incorporation or reduction of molecular oxygen"/>
    <property type="evidence" value="ECO:0007669"/>
    <property type="project" value="UniProtKB-ARBA"/>
</dbReference>
<dbReference type="AlphaFoldDB" id="A0A552LDZ7"/>